<evidence type="ECO:0000256" key="8">
    <source>
        <dbReference type="ARBA" id="ARBA00048679"/>
    </source>
</evidence>
<sequence length="248" mass="28180">MWQLTYYRNTKKSRYSNGAHPLVSVRPIVIVLQPTKLKSFSFDELSVATRNFHPDSLIGNGGFGSVFKGWVDENTFAAAKWGTGLVIAVKRLSPTSSQSCREWLAEINSLGNLCHPNVVRLLGYSFKESNRLLVYEFMHQDSLDKHLLKNKERRWLLDWPTRCNIISGIAKGILYFHKCSTPRVIHRDLKPHNILLDSEMNPKISDFGSARVFVGSESESSTTRVFGTFGYMSPEYMHYGIVSVKSDV</sequence>
<evidence type="ECO:0000259" key="11">
    <source>
        <dbReference type="PROSITE" id="PS50011"/>
    </source>
</evidence>
<evidence type="ECO:0000313" key="13">
    <source>
        <dbReference type="Proteomes" id="UP001237642"/>
    </source>
</evidence>
<dbReference type="EC" id="2.7.11.1" evidence="1"/>
<comment type="caution">
    <text evidence="12">The sequence shown here is derived from an EMBL/GenBank/DDBJ whole genome shotgun (WGS) entry which is preliminary data.</text>
</comment>
<dbReference type="PANTHER" id="PTHR27006:SF606">
    <property type="entry name" value="INTERLEUKIN-1 RECEPTOR-ASSOCIATED KINASE 4"/>
    <property type="match status" value="1"/>
</dbReference>
<organism evidence="12 13">
    <name type="scientific">Heracleum sosnowskyi</name>
    <dbReference type="NCBI Taxonomy" id="360622"/>
    <lineage>
        <taxon>Eukaryota</taxon>
        <taxon>Viridiplantae</taxon>
        <taxon>Streptophyta</taxon>
        <taxon>Embryophyta</taxon>
        <taxon>Tracheophyta</taxon>
        <taxon>Spermatophyta</taxon>
        <taxon>Magnoliopsida</taxon>
        <taxon>eudicotyledons</taxon>
        <taxon>Gunneridae</taxon>
        <taxon>Pentapetalae</taxon>
        <taxon>asterids</taxon>
        <taxon>campanulids</taxon>
        <taxon>Apiales</taxon>
        <taxon>Apiaceae</taxon>
        <taxon>Apioideae</taxon>
        <taxon>apioid superclade</taxon>
        <taxon>Tordylieae</taxon>
        <taxon>Tordyliinae</taxon>
        <taxon>Heracleum</taxon>
    </lineage>
</organism>
<keyword evidence="6 9" id="KW-0067">ATP-binding</keyword>
<dbReference type="Gene3D" id="1.10.510.10">
    <property type="entry name" value="Transferase(Phosphotransferase) domain 1"/>
    <property type="match status" value="1"/>
</dbReference>
<dbReference type="PANTHER" id="PTHR27006">
    <property type="entry name" value="PROMASTIGOTE SURFACE ANTIGEN PROTEIN PSA"/>
    <property type="match status" value="1"/>
</dbReference>
<dbReference type="InterPro" id="IPR000719">
    <property type="entry name" value="Prot_kinase_dom"/>
</dbReference>
<reference evidence="12" key="2">
    <citation type="submission" date="2023-05" db="EMBL/GenBank/DDBJ databases">
        <authorList>
            <person name="Schelkunov M.I."/>
        </authorList>
    </citation>
    <scope>NUCLEOTIDE SEQUENCE</scope>
    <source>
        <strain evidence="12">Hsosn_3</strain>
        <tissue evidence="12">Leaf</tissue>
    </source>
</reference>
<dbReference type="InterPro" id="IPR008271">
    <property type="entry name" value="Ser/Thr_kinase_AS"/>
</dbReference>
<dbReference type="FunFam" id="1.10.510.10:FF:001023">
    <property type="entry name" value="Os07g0541700 protein"/>
    <property type="match status" value="1"/>
</dbReference>
<dbReference type="InterPro" id="IPR017441">
    <property type="entry name" value="Protein_kinase_ATP_BS"/>
</dbReference>
<comment type="similarity">
    <text evidence="10">Belongs to the protein kinase superfamily.</text>
</comment>
<dbReference type="AlphaFoldDB" id="A0AAD8HVD7"/>
<keyword evidence="5 12" id="KW-0418">Kinase</keyword>
<evidence type="ECO:0000256" key="9">
    <source>
        <dbReference type="PROSITE-ProRule" id="PRU10141"/>
    </source>
</evidence>
<comment type="catalytic activity">
    <reaction evidence="8">
        <text>L-seryl-[protein] + ATP = O-phospho-L-seryl-[protein] + ADP + H(+)</text>
        <dbReference type="Rhea" id="RHEA:17989"/>
        <dbReference type="Rhea" id="RHEA-COMP:9863"/>
        <dbReference type="Rhea" id="RHEA-COMP:11604"/>
        <dbReference type="ChEBI" id="CHEBI:15378"/>
        <dbReference type="ChEBI" id="CHEBI:29999"/>
        <dbReference type="ChEBI" id="CHEBI:30616"/>
        <dbReference type="ChEBI" id="CHEBI:83421"/>
        <dbReference type="ChEBI" id="CHEBI:456216"/>
        <dbReference type="EC" id="2.7.11.1"/>
    </reaction>
</comment>
<evidence type="ECO:0000313" key="12">
    <source>
        <dbReference type="EMBL" id="KAK1373896.1"/>
    </source>
</evidence>
<evidence type="ECO:0000256" key="1">
    <source>
        <dbReference type="ARBA" id="ARBA00012513"/>
    </source>
</evidence>
<dbReference type="GO" id="GO:0004674">
    <property type="term" value="F:protein serine/threonine kinase activity"/>
    <property type="evidence" value="ECO:0007669"/>
    <property type="project" value="UniProtKB-KW"/>
</dbReference>
<dbReference type="Pfam" id="PF00069">
    <property type="entry name" value="Pkinase"/>
    <property type="match status" value="1"/>
</dbReference>
<proteinExistence type="inferred from homology"/>
<dbReference type="PROSITE" id="PS00108">
    <property type="entry name" value="PROTEIN_KINASE_ST"/>
    <property type="match status" value="1"/>
</dbReference>
<dbReference type="PROSITE" id="PS50011">
    <property type="entry name" value="PROTEIN_KINASE_DOM"/>
    <property type="match status" value="1"/>
</dbReference>
<evidence type="ECO:0000256" key="6">
    <source>
        <dbReference type="ARBA" id="ARBA00022840"/>
    </source>
</evidence>
<gene>
    <name evidence="12" type="ORF">POM88_030089</name>
</gene>
<evidence type="ECO:0000256" key="3">
    <source>
        <dbReference type="ARBA" id="ARBA00022679"/>
    </source>
</evidence>
<dbReference type="Gene3D" id="3.30.200.20">
    <property type="entry name" value="Phosphorylase Kinase, domain 1"/>
    <property type="match status" value="1"/>
</dbReference>
<dbReference type="Proteomes" id="UP001237642">
    <property type="component" value="Unassembled WGS sequence"/>
</dbReference>
<keyword evidence="13" id="KW-1185">Reference proteome</keyword>
<evidence type="ECO:0000256" key="2">
    <source>
        <dbReference type="ARBA" id="ARBA00022527"/>
    </source>
</evidence>
<accession>A0AAD8HVD7</accession>
<protein>
    <recommendedName>
        <fullName evidence="1">non-specific serine/threonine protein kinase</fullName>
        <ecNumber evidence="1">2.7.11.1</ecNumber>
    </recommendedName>
</protein>
<dbReference type="PROSITE" id="PS00107">
    <property type="entry name" value="PROTEIN_KINASE_ATP"/>
    <property type="match status" value="1"/>
</dbReference>
<feature type="binding site" evidence="9">
    <location>
        <position position="90"/>
    </location>
    <ligand>
        <name>ATP</name>
        <dbReference type="ChEBI" id="CHEBI:30616"/>
    </ligand>
</feature>
<dbReference type="SMART" id="SM00220">
    <property type="entry name" value="S_TKc"/>
    <property type="match status" value="1"/>
</dbReference>
<dbReference type="GO" id="GO:0005524">
    <property type="term" value="F:ATP binding"/>
    <property type="evidence" value="ECO:0007669"/>
    <property type="project" value="UniProtKB-UniRule"/>
</dbReference>
<dbReference type="SUPFAM" id="SSF56112">
    <property type="entry name" value="Protein kinase-like (PK-like)"/>
    <property type="match status" value="1"/>
</dbReference>
<reference evidence="12" key="1">
    <citation type="submission" date="2023-02" db="EMBL/GenBank/DDBJ databases">
        <title>Genome of toxic invasive species Heracleum sosnowskyi carries increased number of genes despite the absence of recent whole-genome duplications.</title>
        <authorList>
            <person name="Schelkunov M."/>
            <person name="Shtratnikova V."/>
            <person name="Makarenko M."/>
            <person name="Klepikova A."/>
            <person name="Omelchenko D."/>
            <person name="Novikova G."/>
            <person name="Obukhova E."/>
            <person name="Bogdanov V."/>
            <person name="Penin A."/>
            <person name="Logacheva M."/>
        </authorList>
    </citation>
    <scope>NUCLEOTIDE SEQUENCE</scope>
    <source>
        <strain evidence="12">Hsosn_3</strain>
        <tissue evidence="12">Leaf</tissue>
    </source>
</reference>
<evidence type="ECO:0000256" key="4">
    <source>
        <dbReference type="ARBA" id="ARBA00022741"/>
    </source>
</evidence>
<dbReference type="EMBL" id="JAUIZM010000007">
    <property type="protein sequence ID" value="KAK1373896.1"/>
    <property type="molecule type" value="Genomic_DNA"/>
</dbReference>
<dbReference type="InterPro" id="IPR011009">
    <property type="entry name" value="Kinase-like_dom_sf"/>
</dbReference>
<keyword evidence="4 9" id="KW-0547">Nucleotide-binding</keyword>
<comment type="catalytic activity">
    <reaction evidence="7">
        <text>L-threonyl-[protein] + ATP = O-phospho-L-threonyl-[protein] + ADP + H(+)</text>
        <dbReference type="Rhea" id="RHEA:46608"/>
        <dbReference type="Rhea" id="RHEA-COMP:11060"/>
        <dbReference type="Rhea" id="RHEA-COMP:11605"/>
        <dbReference type="ChEBI" id="CHEBI:15378"/>
        <dbReference type="ChEBI" id="CHEBI:30013"/>
        <dbReference type="ChEBI" id="CHEBI:30616"/>
        <dbReference type="ChEBI" id="CHEBI:61977"/>
        <dbReference type="ChEBI" id="CHEBI:456216"/>
        <dbReference type="EC" id="2.7.11.1"/>
    </reaction>
</comment>
<evidence type="ECO:0000256" key="10">
    <source>
        <dbReference type="RuleBase" id="RU000304"/>
    </source>
</evidence>
<evidence type="ECO:0000256" key="5">
    <source>
        <dbReference type="ARBA" id="ARBA00022777"/>
    </source>
</evidence>
<keyword evidence="2 10" id="KW-0723">Serine/threonine-protein kinase</keyword>
<feature type="domain" description="Protein kinase" evidence="11">
    <location>
        <begin position="52"/>
        <end position="248"/>
    </location>
</feature>
<keyword evidence="3" id="KW-0808">Transferase</keyword>
<dbReference type="FunFam" id="3.30.200.20:FF:000228">
    <property type="entry name" value="Serine/threonine-protein kinase BIK1"/>
    <property type="match status" value="1"/>
</dbReference>
<name>A0AAD8HVD7_9APIA</name>
<evidence type="ECO:0000256" key="7">
    <source>
        <dbReference type="ARBA" id="ARBA00047899"/>
    </source>
</evidence>